<sequence length="79" mass="9003">MVVYSTVHGQSSRVYSCSECGKQYRTRTGLWAHAATHASSSAFCAECDTHFNSQLGLKYHLKHHSKHNERRFAISKYLV</sequence>
<organism evidence="3 4">
    <name type="scientific">Euphydryas editha</name>
    <name type="common">Edith's checkerspot</name>
    <dbReference type="NCBI Taxonomy" id="104508"/>
    <lineage>
        <taxon>Eukaryota</taxon>
        <taxon>Metazoa</taxon>
        <taxon>Ecdysozoa</taxon>
        <taxon>Arthropoda</taxon>
        <taxon>Hexapoda</taxon>
        <taxon>Insecta</taxon>
        <taxon>Pterygota</taxon>
        <taxon>Neoptera</taxon>
        <taxon>Endopterygota</taxon>
        <taxon>Lepidoptera</taxon>
        <taxon>Glossata</taxon>
        <taxon>Ditrysia</taxon>
        <taxon>Papilionoidea</taxon>
        <taxon>Nymphalidae</taxon>
        <taxon>Nymphalinae</taxon>
        <taxon>Euphydryas</taxon>
    </lineage>
</organism>
<evidence type="ECO:0000313" key="4">
    <source>
        <dbReference type="Proteomes" id="UP001153954"/>
    </source>
</evidence>
<dbReference type="Pfam" id="PF00096">
    <property type="entry name" value="zf-C2H2"/>
    <property type="match status" value="1"/>
</dbReference>
<dbReference type="InterPro" id="IPR013087">
    <property type="entry name" value="Znf_C2H2_type"/>
</dbReference>
<gene>
    <name evidence="3" type="ORF">EEDITHA_LOCUS386</name>
</gene>
<dbReference type="SMART" id="SM00355">
    <property type="entry name" value="ZnF_C2H2"/>
    <property type="match status" value="2"/>
</dbReference>
<dbReference type="GO" id="GO:0008270">
    <property type="term" value="F:zinc ion binding"/>
    <property type="evidence" value="ECO:0007669"/>
    <property type="project" value="UniProtKB-KW"/>
</dbReference>
<dbReference type="PROSITE" id="PS00028">
    <property type="entry name" value="ZINC_FINGER_C2H2_1"/>
    <property type="match status" value="2"/>
</dbReference>
<reference evidence="3" key="1">
    <citation type="submission" date="2022-03" db="EMBL/GenBank/DDBJ databases">
        <authorList>
            <person name="Tunstrom K."/>
        </authorList>
    </citation>
    <scope>NUCLEOTIDE SEQUENCE</scope>
</reference>
<accession>A0AAU9TE19</accession>
<evidence type="ECO:0000259" key="2">
    <source>
        <dbReference type="PROSITE" id="PS50157"/>
    </source>
</evidence>
<evidence type="ECO:0000313" key="3">
    <source>
        <dbReference type="EMBL" id="CAH2083745.1"/>
    </source>
</evidence>
<dbReference type="Gene3D" id="3.30.160.60">
    <property type="entry name" value="Classic Zinc Finger"/>
    <property type="match status" value="1"/>
</dbReference>
<feature type="domain" description="C2H2-type" evidence="2">
    <location>
        <begin position="15"/>
        <end position="42"/>
    </location>
</feature>
<keyword evidence="1" id="KW-0863">Zinc-finger</keyword>
<keyword evidence="1" id="KW-0479">Metal-binding</keyword>
<keyword evidence="1" id="KW-0862">Zinc</keyword>
<protein>
    <recommendedName>
        <fullName evidence="2">C2H2-type domain-containing protein</fullName>
    </recommendedName>
</protein>
<evidence type="ECO:0000256" key="1">
    <source>
        <dbReference type="PROSITE-ProRule" id="PRU00042"/>
    </source>
</evidence>
<dbReference type="Proteomes" id="UP001153954">
    <property type="component" value="Unassembled WGS sequence"/>
</dbReference>
<keyword evidence="4" id="KW-1185">Reference proteome</keyword>
<dbReference type="AlphaFoldDB" id="A0AAU9TE19"/>
<dbReference type="SUPFAM" id="SSF57667">
    <property type="entry name" value="beta-beta-alpha zinc fingers"/>
    <property type="match status" value="1"/>
</dbReference>
<comment type="caution">
    <text evidence="3">The sequence shown here is derived from an EMBL/GenBank/DDBJ whole genome shotgun (WGS) entry which is preliminary data.</text>
</comment>
<dbReference type="PROSITE" id="PS50157">
    <property type="entry name" value="ZINC_FINGER_C2H2_2"/>
    <property type="match status" value="2"/>
</dbReference>
<dbReference type="EMBL" id="CAKOGL010000001">
    <property type="protein sequence ID" value="CAH2083745.1"/>
    <property type="molecule type" value="Genomic_DNA"/>
</dbReference>
<name>A0AAU9TE19_EUPED</name>
<proteinExistence type="predicted"/>
<dbReference type="InterPro" id="IPR036236">
    <property type="entry name" value="Znf_C2H2_sf"/>
</dbReference>
<feature type="domain" description="C2H2-type" evidence="2">
    <location>
        <begin position="42"/>
        <end position="69"/>
    </location>
</feature>